<keyword evidence="3" id="KW-1185">Reference proteome</keyword>
<dbReference type="AlphaFoldDB" id="A0A919ITK8"/>
<dbReference type="SUPFAM" id="SSF56112">
    <property type="entry name" value="Protein kinase-like (PK-like)"/>
    <property type="match status" value="1"/>
</dbReference>
<dbReference type="EMBL" id="BOMH01000072">
    <property type="protein sequence ID" value="GID70232.1"/>
    <property type="molecule type" value="Genomic_DNA"/>
</dbReference>
<sequence>MRPITLPDVPYDSTAVRPDWPDLPEAVRTAIIARLGSPFSAARSAGGGFTRAFAAVVETEAGTSAFVKAAPMSDPTSQWYAREAAVTAALPPEVTAARPLWTMTASDWFVLALETIDGRVPALPWSRDDLDATLRTWSAAATALAHPSPRALEIGLPALPDILRSEMSWWSQIAKRREPMPEPALDTIAPSRLRELAALERDLPALAAGDAMMHGDLRLDNVVLDRDGRAWLCDWTWPCLGAPWFDTVTLLVSAHASGLDTDAVLRAWGAPDEGVDGALAALSGYWLVRAGGGPSSASPHSRQHQRFSGLQALAWLTERRGWTGPPAKRGWLRR</sequence>
<dbReference type="Pfam" id="PF01636">
    <property type="entry name" value="APH"/>
    <property type="match status" value="1"/>
</dbReference>
<name>A0A919ITK8_9ACTN</name>
<dbReference type="Gene3D" id="3.90.1200.10">
    <property type="match status" value="1"/>
</dbReference>
<dbReference type="Proteomes" id="UP000619479">
    <property type="component" value="Unassembled WGS sequence"/>
</dbReference>
<organism evidence="2 3">
    <name type="scientific">Actinoplanes cyaneus</name>
    <dbReference type="NCBI Taxonomy" id="52696"/>
    <lineage>
        <taxon>Bacteria</taxon>
        <taxon>Bacillati</taxon>
        <taxon>Actinomycetota</taxon>
        <taxon>Actinomycetes</taxon>
        <taxon>Micromonosporales</taxon>
        <taxon>Micromonosporaceae</taxon>
        <taxon>Actinoplanes</taxon>
    </lineage>
</organism>
<comment type="caution">
    <text evidence="2">The sequence shown here is derived from an EMBL/GenBank/DDBJ whole genome shotgun (WGS) entry which is preliminary data.</text>
</comment>
<dbReference type="RefSeq" id="WP_203753765.1">
    <property type="nucleotide sequence ID" value="NZ_BAAAUC010000050.1"/>
</dbReference>
<evidence type="ECO:0000259" key="1">
    <source>
        <dbReference type="Pfam" id="PF01636"/>
    </source>
</evidence>
<proteinExistence type="predicted"/>
<evidence type="ECO:0000313" key="2">
    <source>
        <dbReference type="EMBL" id="GID70232.1"/>
    </source>
</evidence>
<reference evidence="2" key="1">
    <citation type="submission" date="2021-01" db="EMBL/GenBank/DDBJ databases">
        <title>Whole genome shotgun sequence of Actinoplanes cyaneus NBRC 14990.</title>
        <authorList>
            <person name="Komaki H."/>
            <person name="Tamura T."/>
        </authorList>
    </citation>
    <scope>NUCLEOTIDE SEQUENCE</scope>
    <source>
        <strain evidence="2">NBRC 14990</strain>
    </source>
</reference>
<feature type="domain" description="Aminoglycoside phosphotransferase" evidence="1">
    <location>
        <begin position="57"/>
        <end position="271"/>
    </location>
</feature>
<gene>
    <name evidence="2" type="ORF">Acy02nite_81130</name>
</gene>
<protein>
    <recommendedName>
        <fullName evidence="1">Aminoglycoside phosphotransferase domain-containing protein</fullName>
    </recommendedName>
</protein>
<dbReference type="InterPro" id="IPR002575">
    <property type="entry name" value="Aminoglycoside_PTrfase"/>
</dbReference>
<evidence type="ECO:0000313" key="3">
    <source>
        <dbReference type="Proteomes" id="UP000619479"/>
    </source>
</evidence>
<dbReference type="InterPro" id="IPR011009">
    <property type="entry name" value="Kinase-like_dom_sf"/>
</dbReference>
<accession>A0A919ITK8</accession>